<evidence type="ECO:0000256" key="5">
    <source>
        <dbReference type="ARBA" id="ARBA00023136"/>
    </source>
</evidence>
<dbReference type="PRINTS" id="PR00237">
    <property type="entry name" value="GPCRRHODOPSN"/>
</dbReference>
<proteinExistence type="inferred from homology"/>
<keyword evidence="6" id="KW-0807">Transducer</keyword>
<dbReference type="PROSITE" id="PS00237">
    <property type="entry name" value="G_PROTEIN_RECEP_F1_1"/>
    <property type="match status" value="1"/>
</dbReference>
<name>A0A6J8DL12_MYTCO</name>
<dbReference type="EMBL" id="CACVKT020007641">
    <property type="protein sequence ID" value="CAC5409323.1"/>
    <property type="molecule type" value="Genomic_DNA"/>
</dbReference>
<dbReference type="CDD" id="cd00637">
    <property type="entry name" value="7tm_classA_rhodopsin-like"/>
    <property type="match status" value="1"/>
</dbReference>
<evidence type="ECO:0000313" key="10">
    <source>
        <dbReference type="Proteomes" id="UP000507470"/>
    </source>
</evidence>
<sequence length="234" mass="27008">MRTKKLACLFRTLLMQEFVGASIFNLFILSLERYAAIVYPLWHMQLSNNWLIGSITASWSLSTILASLPIIWWNTSAQCSLRRADILPTILNKICIIIYMVSVIMSAILFIKVVITTFRILDERERGENNKDILHFSTQRLTRSAEKTKILILILGLFVLCWTPYGIIIILEDLVSNINYDLIEAKMYCGLLALLSSAFNWIIYGLKNRNIRGAFKLILCRHGSRFTTIEIRNR</sequence>
<dbReference type="GO" id="GO:0004930">
    <property type="term" value="F:G protein-coupled receptor activity"/>
    <property type="evidence" value="ECO:0007669"/>
    <property type="project" value="UniProtKB-KW"/>
</dbReference>
<dbReference type="SUPFAM" id="SSF81321">
    <property type="entry name" value="Family A G protein-coupled receptor-like"/>
    <property type="match status" value="1"/>
</dbReference>
<dbReference type="Proteomes" id="UP000507470">
    <property type="component" value="Unassembled WGS sequence"/>
</dbReference>
<keyword evidence="2" id="KW-1003">Cell membrane</keyword>
<organism evidence="9 10">
    <name type="scientific">Mytilus coruscus</name>
    <name type="common">Sea mussel</name>
    <dbReference type="NCBI Taxonomy" id="42192"/>
    <lineage>
        <taxon>Eukaryota</taxon>
        <taxon>Metazoa</taxon>
        <taxon>Spiralia</taxon>
        <taxon>Lophotrochozoa</taxon>
        <taxon>Mollusca</taxon>
        <taxon>Bivalvia</taxon>
        <taxon>Autobranchia</taxon>
        <taxon>Pteriomorphia</taxon>
        <taxon>Mytilida</taxon>
        <taxon>Mytiloidea</taxon>
        <taxon>Mytilidae</taxon>
        <taxon>Mytilinae</taxon>
        <taxon>Mytilus</taxon>
    </lineage>
</organism>
<evidence type="ECO:0000256" key="7">
    <source>
        <dbReference type="SAM" id="Phobius"/>
    </source>
</evidence>
<evidence type="ECO:0000256" key="2">
    <source>
        <dbReference type="ARBA" id="ARBA00022475"/>
    </source>
</evidence>
<keyword evidence="6" id="KW-0297">G-protein coupled receptor</keyword>
<keyword evidence="3 6" id="KW-0812">Transmembrane</keyword>
<keyword evidence="6" id="KW-0675">Receptor</keyword>
<dbReference type="OrthoDB" id="6102923at2759"/>
<evidence type="ECO:0000313" key="9">
    <source>
        <dbReference type="EMBL" id="CAC5409323.1"/>
    </source>
</evidence>
<evidence type="ECO:0000256" key="4">
    <source>
        <dbReference type="ARBA" id="ARBA00022989"/>
    </source>
</evidence>
<dbReference type="Gene3D" id="1.20.1070.10">
    <property type="entry name" value="Rhodopsin 7-helix transmembrane proteins"/>
    <property type="match status" value="1"/>
</dbReference>
<evidence type="ECO:0000256" key="1">
    <source>
        <dbReference type="ARBA" id="ARBA00004651"/>
    </source>
</evidence>
<reference evidence="9 10" key="1">
    <citation type="submission" date="2020-06" db="EMBL/GenBank/DDBJ databases">
        <authorList>
            <person name="Li R."/>
            <person name="Bekaert M."/>
        </authorList>
    </citation>
    <scope>NUCLEOTIDE SEQUENCE [LARGE SCALE GENOMIC DNA]</scope>
    <source>
        <strain evidence="10">wild</strain>
    </source>
</reference>
<comment type="similarity">
    <text evidence="6">Belongs to the G-protein coupled receptor 1 family.</text>
</comment>
<dbReference type="GO" id="GO:0005886">
    <property type="term" value="C:plasma membrane"/>
    <property type="evidence" value="ECO:0007669"/>
    <property type="project" value="UniProtKB-SubCell"/>
</dbReference>
<gene>
    <name evidence="9" type="ORF">MCOR_42627</name>
</gene>
<dbReference type="InterPro" id="IPR017452">
    <property type="entry name" value="GPCR_Rhodpsn_7TM"/>
</dbReference>
<keyword evidence="5 7" id="KW-0472">Membrane</keyword>
<accession>A0A6J8DL12</accession>
<evidence type="ECO:0000259" key="8">
    <source>
        <dbReference type="PROSITE" id="PS50262"/>
    </source>
</evidence>
<keyword evidence="4 7" id="KW-1133">Transmembrane helix</keyword>
<feature type="transmembrane region" description="Helical" evidence="7">
    <location>
        <begin position="12"/>
        <end position="31"/>
    </location>
</feature>
<dbReference type="Pfam" id="PF00001">
    <property type="entry name" value="7tm_1"/>
    <property type="match status" value="1"/>
</dbReference>
<evidence type="ECO:0000256" key="3">
    <source>
        <dbReference type="ARBA" id="ARBA00022692"/>
    </source>
</evidence>
<feature type="transmembrane region" description="Helical" evidence="7">
    <location>
        <begin position="51"/>
        <end position="73"/>
    </location>
</feature>
<feature type="transmembrane region" description="Helical" evidence="7">
    <location>
        <begin position="150"/>
        <end position="175"/>
    </location>
</feature>
<feature type="transmembrane region" description="Helical" evidence="7">
    <location>
        <begin position="187"/>
        <end position="206"/>
    </location>
</feature>
<comment type="subcellular location">
    <subcellularLocation>
        <location evidence="1">Cell membrane</location>
        <topology evidence="1">Multi-pass membrane protein</topology>
    </subcellularLocation>
</comment>
<feature type="transmembrane region" description="Helical" evidence="7">
    <location>
        <begin position="94"/>
        <end position="115"/>
    </location>
</feature>
<evidence type="ECO:0000256" key="6">
    <source>
        <dbReference type="RuleBase" id="RU000688"/>
    </source>
</evidence>
<dbReference type="PROSITE" id="PS50262">
    <property type="entry name" value="G_PROTEIN_RECEP_F1_2"/>
    <property type="match status" value="1"/>
</dbReference>
<dbReference type="InterPro" id="IPR000276">
    <property type="entry name" value="GPCR_Rhodpsn"/>
</dbReference>
<feature type="domain" description="G-protein coupled receptors family 1 profile" evidence="8">
    <location>
        <begin position="1"/>
        <end position="204"/>
    </location>
</feature>
<dbReference type="PANTHER" id="PTHR22750">
    <property type="entry name" value="G-PROTEIN COUPLED RECEPTOR"/>
    <property type="match status" value="1"/>
</dbReference>
<dbReference type="AlphaFoldDB" id="A0A6J8DL12"/>
<protein>
    <submittedName>
        <fullName evidence="9">LPAR1</fullName>
    </submittedName>
</protein>
<keyword evidence="10" id="KW-1185">Reference proteome</keyword>